<dbReference type="GO" id="GO:0051015">
    <property type="term" value="F:actin filament binding"/>
    <property type="evidence" value="ECO:0007669"/>
    <property type="project" value="TreeGrafter"/>
</dbReference>
<dbReference type="SUPFAM" id="SSF143575">
    <property type="entry name" value="GAS2 domain-like"/>
    <property type="match status" value="1"/>
</dbReference>
<dbReference type="SMART" id="SM00243">
    <property type="entry name" value="GAS2"/>
    <property type="match status" value="1"/>
</dbReference>
<dbReference type="GO" id="GO:0008017">
    <property type="term" value="F:microtubule binding"/>
    <property type="evidence" value="ECO:0007669"/>
    <property type="project" value="InterPro"/>
</dbReference>
<protein>
    <submittedName>
        <fullName evidence="5">GAS2-like protein pickled eggs</fullName>
    </submittedName>
</protein>
<evidence type="ECO:0000259" key="4">
    <source>
        <dbReference type="PROSITE" id="PS51460"/>
    </source>
</evidence>
<dbReference type="PROSITE" id="PS51460">
    <property type="entry name" value="GAR"/>
    <property type="match status" value="1"/>
</dbReference>
<evidence type="ECO:0000256" key="1">
    <source>
        <dbReference type="ARBA" id="ARBA00004245"/>
    </source>
</evidence>
<feature type="domain" description="GAR" evidence="4">
    <location>
        <begin position="1"/>
        <end position="69"/>
    </location>
</feature>
<dbReference type="OrthoDB" id="2250192at2759"/>
<organism evidence="5 6">
    <name type="scientific">Trichonephila inaurata madagascariensis</name>
    <dbReference type="NCBI Taxonomy" id="2747483"/>
    <lineage>
        <taxon>Eukaryota</taxon>
        <taxon>Metazoa</taxon>
        <taxon>Ecdysozoa</taxon>
        <taxon>Arthropoda</taxon>
        <taxon>Chelicerata</taxon>
        <taxon>Arachnida</taxon>
        <taxon>Araneae</taxon>
        <taxon>Araneomorphae</taxon>
        <taxon>Entelegynae</taxon>
        <taxon>Araneoidea</taxon>
        <taxon>Nephilidae</taxon>
        <taxon>Trichonephila</taxon>
        <taxon>Trichonephila inaurata</taxon>
    </lineage>
</organism>
<dbReference type="InterPro" id="IPR036534">
    <property type="entry name" value="GAR_dom_sf"/>
</dbReference>
<keyword evidence="6" id="KW-1185">Reference proteome</keyword>
<dbReference type="PANTHER" id="PTHR46756">
    <property type="entry name" value="TRANSGELIN"/>
    <property type="match status" value="1"/>
</dbReference>
<dbReference type="EMBL" id="BMAV01009969">
    <property type="protein sequence ID" value="GFY54638.1"/>
    <property type="molecule type" value="Genomic_DNA"/>
</dbReference>
<proteinExistence type="predicted"/>
<dbReference type="GO" id="GO:0005737">
    <property type="term" value="C:cytoplasm"/>
    <property type="evidence" value="ECO:0007669"/>
    <property type="project" value="TreeGrafter"/>
</dbReference>
<evidence type="ECO:0000313" key="5">
    <source>
        <dbReference type="EMBL" id="GFY54638.1"/>
    </source>
</evidence>
<dbReference type="GO" id="GO:1904825">
    <property type="term" value="P:protein localization to microtubule plus-end"/>
    <property type="evidence" value="ECO:0007669"/>
    <property type="project" value="TreeGrafter"/>
</dbReference>
<comment type="caution">
    <text evidence="5">The sequence shown here is derived from an EMBL/GenBank/DDBJ whole genome shotgun (WGS) entry which is preliminary data.</text>
</comment>
<dbReference type="PANTHER" id="PTHR46756:SF18">
    <property type="entry name" value="GAS2-LIKE PROTEIN PICKLED EGGS"/>
    <property type="match status" value="1"/>
</dbReference>
<dbReference type="GO" id="GO:0051764">
    <property type="term" value="P:actin crosslink formation"/>
    <property type="evidence" value="ECO:0007669"/>
    <property type="project" value="TreeGrafter"/>
</dbReference>
<comment type="subcellular location">
    <subcellularLocation>
        <location evidence="1">Cytoplasm</location>
        <location evidence="1">Cytoskeleton</location>
    </subcellularLocation>
</comment>
<dbReference type="GO" id="GO:0001725">
    <property type="term" value="C:stress fiber"/>
    <property type="evidence" value="ECO:0007669"/>
    <property type="project" value="TreeGrafter"/>
</dbReference>
<reference evidence="5" key="1">
    <citation type="submission" date="2020-08" db="EMBL/GenBank/DDBJ databases">
        <title>Multicomponent nature underlies the extraordinary mechanical properties of spider dragline silk.</title>
        <authorList>
            <person name="Kono N."/>
            <person name="Nakamura H."/>
            <person name="Mori M."/>
            <person name="Yoshida Y."/>
            <person name="Ohtoshi R."/>
            <person name="Malay A.D."/>
            <person name="Moran D.A.P."/>
            <person name="Tomita M."/>
            <person name="Numata K."/>
            <person name="Arakawa K."/>
        </authorList>
    </citation>
    <scope>NUCLEOTIDE SEQUENCE</scope>
</reference>
<evidence type="ECO:0000313" key="6">
    <source>
        <dbReference type="Proteomes" id="UP000886998"/>
    </source>
</evidence>
<keyword evidence="3" id="KW-0206">Cytoskeleton</keyword>
<dbReference type="GO" id="GO:0001578">
    <property type="term" value="P:microtubule bundle formation"/>
    <property type="evidence" value="ECO:0007669"/>
    <property type="project" value="TreeGrafter"/>
</dbReference>
<accession>A0A8X6XIR7</accession>
<dbReference type="InterPro" id="IPR003108">
    <property type="entry name" value="GAR_dom"/>
</dbReference>
<dbReference type="Gene3D" id="3.30.920.20">
    <property type="entry name" value="Gas2-like domain"/>
    <property type="match status" value="1"/>
</dbReference>
<evidence type="ECO:0000256" key="3">
    <source>
        <dbReference type="ARBA" id="ARBA00023212"/>
    </source>
</evidence>
<name>A0A8X6XIR7_9ARAC</name>
<dbReference type="GO" id="GO:0005884">
    <property type="term" value="C:actin filament"/>
    <property type="evidence" value="ECO:0007669"/>
    <property type="project" value="TreeGrafter"/>
</dbReference>
<dbReference type="Pfam" id="PF02187">
    <property type="entry name" value="GAS2"/>
    <property type="match status" value="1"/>
</dbReference>
<gene>
    <name evidence="5" type="primary">pigs</name>
    <name evidence="5" type="ORF">TNIN_29171</name>
</gene>
<dbReference type="GO" id="GO:0008093">
    <property type="term" value="F:cytoskeletal anchor activity"/>
    <property type="evidence" value="ECO:0007669"/>
    <property type="project" value="TreeGrafter"/>
</dbReference>
<keyword evidence="2" id="KW-0963">Cytoplasm</keyword>
<sequence>MYLFKVVDLLSRCTCPSQFPMIRVADGKYRIGDTKVLIFVRILRSHVMVRVGGGWDTLEHYLDKHDPCRCRSGHRTSTSAKLTMVPTKSSIPSMHVTYNSYSNTFDEILNPIFNRASSIFNEEKNVLDFLDTSGEFTAGAFGADS</sequence>
<dbReference type="GO" id="GO:0031110">
    <property type="term" value="P:regulation of microtubule polymerization or depolymerization"/>
    <property type="evidence" value="ECO:0007669"/>
    <property type="project" value="TreeGrafter"/>
</dbReference>
<dbReference type="Proteomes" id="UP000886998">
    <property type="component" value="Unassembled WGS sequence"/>
</dbReference>
<dbReference type="AlphaFoldDB" id="A0A8X6XIR7"/>
<evidence type="ECO:0000256" key="2">
    <source>
        <dbReference type="ARBA" id="ARBA00022490"/>
    </source>
</evidence>
<dbReference type="GO" id="GO:0035371">
    <property type="term" value="C:microtubule plus-end"/>
    <property type="evidence" value="ECO:0007669"/>
    <property type="project" value="TreeGrafter"/>
</dbReference>